<dbReference type="STRING" id="1441095.AM592_02470"/>
<name>A0A0M4G6N5_9BACI</name>
<dbReference type="RefSeq" id="WP_053602308.1">
    <property type="nucleotide sequence ID" value="NZ_CP012600.1"/>
</dbReference>
<feature type="transmembrane region" description="Helical" evidence="1">
    <location>
        <begin position="39"/>
        <end position="60"/>
    </location>
</feature>
<accession>A0A0M4G6N5</accession>
<reference evidence="3" key="1">
    <citation type="submission" date="2015-08" db="EMBL/GenBank/DDBJ databases">
        <title>Genome sequencing project for genomic taxonomy and phylogenomics of Bacillus-like bacteria.</title>
        <authorList>
            <person name="Liu B."/>
            <person name="Wang J."/>
            <person name="Zhu Y."/>
            <person name="Liu G."/>
            <person name="Chen Q."/>
            <person name="Chen Z."/>
            <person name="Lan J."/>
            <person name="Che J."/>
            <person name="Ge C."/>
            <person name="Shi H."/>
            <person name="Pan Z."/>
            <person name="Liu X."/>
        </authorList>
    </citation>
    <scope>NUCLEOTIDE SEQUENCE [LARGE SCALE GENOMIC DNA]</scope>
    <source>
        <strain evidence="3">FJAT-4402</strain>
    </source>
</reference>
<dbReference type="PATRIC" id="fig|1441095.3.peg.533"/>
<evidence type="ECO:0000256" key="1">
    <source>
        <dbReference type="SAM" id="Phobius"/>
    </source>
</evidence>
<keyword evidence="1" id="KW-0812">Transmembrane</keyword>
<proteinExistence type="predicted"/>
<dbReference type="InterPro" id="IPR020496">
    <property type="entry name" value="YhdK"/>
</dbReference>
<keyword evidence="3" id="KW-1185">Reference proteome</keyword>
<dbReference type="Proteomes" id="UP000067625">
    <property type="component" value="Chromosome"/>
</dbReference>
<evidence type="ECO:0000313" key="2">
    <source>
        <dbReference type="EMBL" id="ALC80570.1"/>
    </source>
</evidence>
<sequence length="96" mass="10518">MELVKIFKEHNVFGWISCGTAVISLLLLNLAILSDVTYYTFQAMPFSMAAIPLGIIELIIKKGRTGPGILGIILNVFVIACIYTIASININLNLTF</sequence>
<feature type="transmembrane region" description="Helical" evidence="1">
    <location>
        <begin position="72"/>
        <end position="92"/>
    </location>
</feature>
<dbReference type="EMBL" id="CP012600">
    <property type="protein sequence ID" value="ALC80570.1"/>
    <property type="molecule type" value="Genomic_DNA"/>
</dbReference>
<keyword evidence="1" id="KW-0472">Membrane</keyword>
<protein>
    <submittedName>
        <fullName evidence="2">Anti-sigma factor</fullName>
    </submittedName>
</protein>
<feature type="transmembrane region" description="Helical" evidence="1">
    <location>
        <begin position="12"/>
        <end position="33"/>
    </location>
</feature>
<keyword evidence="1" id="KW-1133">Transmembrane helix</keyword>
<organism evidence="2 3">
    <name type="scientific">Bacillus gobiensis</name>
    <dbReference type="NCBI Taxonomy" id="1441095"/>
    <lineage>
        <taxon>Bacteria</taxon>
        <taxon>Bacillati</taxon>
        <taxon>Bacillota</taxon>
        <taxon>Bacilli</taxon>
        <taxon>Bacillales</taxon>
        <taxon>Bacillaceae</taxon>
        <taxon>Bacillus</taxon>
    </lineage>
</organism>
<reference evidence="2 3" key="2">
    <citation type="journal article" date="2016" name="Int. J. Syst. Evol. Microbiol.">
        <title>Bacillus gobiensis sp. nov., isolated from a soil sample.</title>
        <authorList>
            <person name="Liu B."/>
            <person name="Liu G.H."/>
            <person name="Cetin S."/>
            <person name="Schumann P."/>
            <person name="Pan Z.Z."/>
            <person name="Chen Q.Q."/>
        </authorList>
    </citation>
    <scope>NUCLEOTIDE SEQUENCE [LARGE SCALE GENOMIC DNA]</scope>
    <source>
        <strain evidence="2 3">FJAT-4402</strain>
    </source>
</reference>
<evidence type="ECO:0000313" key="3">
    <source>
        <dbReference type="Proteomes" id="UP000067625"/>
    </source>
</evidence>
<dbReference type="AlphaFoldDB" id="A0A0M4G6N5"/>
<dbReference type="OrthoDB" id="2931023at2"/>
<gene>
    <name evidence="2" type="ORF">AM592_02470</name>
</gene>
<dbReference type="Pfam" id="PF17453">
    <property type="entry name" value="Sigma_M_inh"/>
    <property type="match status" value="1"/>
</dbReference>